<protein>
    <submittedName>
        <fullName evidence="2">DUF2318 domain-containing protein</fullName>
    </submittedName>
</protein>
<evidence type="ECO:0000313" key="2">
    <source>
        <dbReference type="EMBL" id="TNJ39734.1"/>
    </source>
</evidence>
<comment type="caution">
    <text evidence="2">The sequence shown here is derived from an EMBL/GenBank/DDBJ whole genome shotgun (WGS) entry which is preliminary data.</text>
</comment>
<keyword evidence="3" id="KW-1185">Reference proteome</keyword>
<feature type="transmembrane region" description="Helical" evidence="1">
    <location>
        <begin position="68"/>
        <end position="89"/>
    </location>
</feature>
<organism evidence="2 3">
    <name type="scientific">Allotamlana fucoidanivorans</name>
    <dbReference type="NCBI Taxonomy" id="2583814"/>
    <lineage>
        <taxon>Bacteria</taxon>
        <taxon>Pseudomonadati</taxon>
        <taxon>Bacteroidota</taxon>
        <taxon>Flavobacteriia</taxon>
        <taxon>Flavobacteriales</taxon>
        <taxon>Flavobacteriaceae</taxon>
        <taxon>Allotamlana</taxon>
    </lineage>
</organism>
<keyword evidence="1" id="KW-0812">Transmembrane</keyword>
<reference evidence="2 3" key="1">
    <citation type="submission" date="2019-05" db="EMBL/GenBank/DDBJ databases">
        <title>Tamlana fucoidanivorans sp. nov., isolated from the surface of algae collected from Fujian province in China.</title>
        <authorList>
            <person name="Li J."/>
        </authorList>
    </citation>
    <scope>NUCLEOTIDE SEQUENCE [LARGE SCALE GENOMIC DNA]</scope>
    <source>
        <strain evidence="2 3">CW2-9</strain>
    </source>
</reference>
<gene>
    <name evidence="2" type="ORF">FGF67_17020</name>
</gene>
<keyword evidence="1" id="KW-1133">Transmembrane helix</keyword>
<dbReference type="EMBL" id="VDCS01000092">
    <property type="protein sequence ID" value="TNJ39734.1"/>
    <property type="molecule type" value="Genomic_DNA"/>
</dbReference>
<feature type="transmembrane region" description="Helical" evidence="1">
    <location>
        <begin position="25"/>
        <end position="48"/>
    </location>
</feature>
<accession>A0A5C4S892</accession>
<keyword evidence="1" id="KW-0472">Membrane</keyword>
<name>A0A5C4S892_9FLAO</name>
<sequence length="104" mass="12175">LALLVCILIFFFLKWQKNFNQKTSFMLFLLLILIESDKALANILLTLMRNSIIETHTFLVSFVGKSNYFGVFGIYVYLIFITFLAFLSLKIRKKNISKKQILDI</sequence>
<proteinExistence type="predicted"/>
<feature type="non-terminal residue" evidence="2">
    <location>
        <position position="104"/>
    </location>
</feature>
<feature type="non-terminal residue" evidence="2">
    <location>
        <position position="1"/>
    </location>
</feature>
<evidence type="ECO:0000313" key="3">
    <source>
        <dbReference type="Proteomes" id="UP000308713"/>
    </source>
</evidence>
<evidence type="ECO:0000256" key="1">
    <source>
        <dbReference type="SAM" id="Phobius"/>
    </source>
</evidence>
<dbReference type="Proteomes" id="UP000308713">
    <property type="component" value="Unassembled WGS sequence"/>
</dbReference>
<dbReference type="AlphaFoldDB" id="A0A5C4S892"/>